<evidence type="ECO:0000256" key="7">
    <source>
        <dbReference type="SAM" id="SignalP"/>
    </source>
</evidence>
<protein>
    <recommendedName>
        <fullName evidence="3 6">Beta-lactamase</fullName>
        <ecNumber evidence="3 6">3.5.2.6</ecNumber>
    </recommendedName>
</protein>
<dbReference type="PANTHER" id="PTHR35333">
    <property type="entry name" value="BETA-LACTAMASE"/>
    <property type="match status" value="1"/>
</dbReference>
<evidence type="ECO:0000256" key="6">
    <source>
        <dbReference type="RuleBase" id="RU361140"/>
    </source>
</evidence>
<dbReference type="PANTHER" id="PTHR35333:SF3">
    <property type="entry name" value="BETA-LACTAMASE-TYPE TRANSPEPTIDASE FOLD CONTAINING PROTEIN"/>
    <property type="match status" value="1"/>
</dbReference>
<comment type="similarity">
    <text evidence="2 6">Belongs to the class-A beta-lactamase family.</text>
</comment>
<evidence type="ECO:0000259" key="8">
    <source>
        <dbReference type="Pfam" id="PF13354"/>
    </source>
</evidence>
<dbReference type="Pfam" id="PF13354">
    <property type="entry name" value="Beta-lactamase2"/>
    <property type="match status" value="1"/>
</dbReference>
<evidence type="ECO:0000313" key="10">
    <source>
        <dbReference type="Proteomes" id="UP000202440"/>
    </source>
</evidence>
<dbReference type="Proteomes" id="UP000202440">
    <property type="component" value="Chromosome"/>
</dbReference>
<keyword evidence="5 6" id="KW-0046">Antibiotic resistance</keyword>
<keyword evidence="7" id="KW-0732">Signal</keyword>
<dbReference type="EC" id="3.5.2.6" evidence="3 6"/>
<evidence type="ECO:0000256" key="3">
    <source>
        <dbReference type="ARBA" id="ARBA00012865"/>
    </source>
</evidence>
<dbReference type="SUPFAM" id="SSF56601">
    <property type="entry name" value="beta-lactamase/transpeptidase-like"/>
    <property type="match status" value="1"/>
</dbReference>
<evidence type="ECO:0000313" key="9">
    <source>
        <dbReference type="EMBL" id="ASP40234.1"/>
    </source>
</evidence>
<dbReference type="InterPro" id="IPR012338">
    <property type="entry name" value="Beta-lactam/transpept-like"/>
</dbReference>
<evidence type="ECO:0000256" key="4">
    <source>
        <dbReference type="ARBA" id="ARBA00022801"/>
    </source>
</evidence>
<dbReference type="InterPro" id="IPR045155">
    <property type="entry name" value="Beta-lactam_cat"/>
</dbReference>
<feature type="signal peptide" evidence="7">
    <location>
        <begin position="1"/>
        <end position="20"/>
    </location>
</feature>
<dbReference type="GO" id="GO:0046677">
    <property type="term" value="P:response to antibiotic"/>
    <property type="evidence" value="ECO:0007669"/>
    <property type="project" value="UniProtKB-UniRule"/>
</dbReference>
<keyword evidence="4 6" id="KW-0378">Hydrolase</keyword>
<feature type="chain" id="PRO_5012443056" description="Beta-lactamase" evidence="7">
    <location>
        <begin position="21"/>
        <end position="311"/>
    </location>
</feature>
<evidence type="ECO:0000256" key="2">
    <source>
        <dbReference type="ARBA" id="ARBA00009009"/>
    </source>
</evidence>
<dbReference type="GO" id="GO:0030655">
    <property type="term" value="P:beta-lactam antibiotic catabolic process"/>
    <property type="evidence" value="ECO:0007669"/>
    <property type="project" value="InterPro"/>
</dbReference>
<evidence type="ECO:0000256" key="1">
    <source>
        <dbReference type="ARBA" id="ARBA00001526"/>
    </source>
</evidence>
<evidence type="ECO:0000256" key="5">
    <source>
        <dbReference type="ARBA" id="ARBA00023251"/>
    </source>
</evidence>
<dbReference type="GO" id="GO:0008800">
    <property type="term" value="F:beta-lactamase activity"/>
    <property type="evidence" value="ECO:0007669"/>
    <property type="project" value="UniProtKB-UniRule"/>
</dbReference>
<dbReference type="KEGG" id="bsan:CHH28_16800"/>
<keyword evidence="10" id="KW-1185">Reference proteome</keyword>
<dbReference type="Gene3D" id="3.40.710.10">
    <property type="entry name" value="DD-peptidase/beta-lactamase superfamily"/>
    <property type="match status" value="1"/>
</dbReference>
<gene>
    <name evidence="9" type="ORF">CHH28_16800</name>
</gene>
<proteinExistence type="inferred from homology"/>
<dbReference type="RefSeq" id="WP_094061403.1">
    <property type="nucleotide sequence ID" value="NZ_CP022530.1"/>
</dbReference>
<dbReference type="InterPro" id="IPR023650">
    <property type="entry name" value="Beta-lactam_class-A_AS"/>
</dbReference>
<dbReference type="OrthoDB" id="9784149at2"/>
<dbReference type="InterPro" id="IPR000871">
    <property type="entry name" value="Beta-lactam_class-A"/>
</dbReference>
<dbReference type="AlphaFoldDB" id="A0A222FNZ2"/>
<accession>A0A222FNZ2</accession>
<sequence length="311" mass="33817">MHRTLAVWVCCLLFNVEVLAQEVLAQKTLVKENKQQEILTEQAFSSRAQSALTQQVQTVEASIGARIGVAVLAPDGRRGWHYQGDQRFALTSTFKTLLCAQLLNREGAANTMITMRQQDLVSYAPVMKTHIGETLSAAQLCGITLASSDNSAANLVLNALGGPMALTEFLRQHGDTTTRLDRMETELNSAIPGDVRDTTTPVAMVRTLRHLLVEQGLSSSAQQQLRQWMINNQVADGLLRSVLPARWQIADRSGAGGHGARAITALVWPVGEAQQPWVLAIYIAETDAEFAQRNAAIVAIGEAVFSIMTGK</sequence>
<name>A0A222FNZ2_9GAMM</name>
<dbReference type="EMBL" id="CP022530">
    <property type="protein sequence ID" value="ASP40234.1"/>
    <property type="molecule type" value="Genomic_DNA"/>
</dbReference>
<dbReference type="PRINTS" id="PR00118">
    <property type="entry name" value="BLACTAMASEA"/>
</dbReference>
<reference evidence="9 10" key="1">
    <citation type="submission" date="2017-07" db="EMBL/GenBank/DDBJ databases">
        <title>Annotated genome sequence of Bacterioplanes sanyensis isolated from Red Sea.</title>
        <authorList>
            <person name="Rehman Z.U."/>
        </authorList>
    </citation>
    <scope>NUCLEOTIDE SEQUENCE [LARGE SCALE GENOMIC DNA]</scope>
    <source>
        <strain evidence="9 10">NV9</strain>
    </source>
</reference>
<dbReference type="NCBIfam" id="NF033103">
    <property type="entry name" value="bla_class_A"/>
    <property type="match status" value="1"/>
</dbReference>
<feature type="domain" description="Beta-lactamase class A catalytic" evidence="8">
    <location>
        <begin position="70"/>
        <end position="282"/>
    </location>
</feature>
<comment type="catalytic activity">
    <reaction evidence="1 6">
        <text>a beta-lactam + H2O = a substituted beta-amino acid</text>
        <dbReference type="Rhea" id="RHEA:20401"/>
        <dbReference type="ChEBI" id="CHEBI:15377"/>
        <dbReference type="ChEBI" id="CHEBI:35627"/>
        <dbReference type="ChEBI" id="CHEBI:140347"/>
        <dbReference type="EC" id="3.5.2.6"/>
    </reaction>
</comment>
<organism evidence="9 10">
    <name type="scientific">Bacterioplanes sanyensis</name>
    <dbReference type="NCBI Taxonomy" id="1249553"/>
    <lineage>
        <taxon>Bacteria</taxon>
        <taxon>Pseudomonadati</taxon>
        <taxon>Pseudomonadota</taxon>
        <taxon>Gammaproteobacteria</taxon>
        <taxon>Oceanospirillales</taxon>
        <taxon>Oceanospirillaceae</taxon>
        <taxon>Bacterioplanes</taxon>
    </lineage>
</organism>
<dbReference type="PROSITE" id="PS00146">
    <property type="entry name" value="BETA_LACTAMASE_A"/>
    <property type="match status" value="1"/>
</dbReference>